<feature type="region of interest" description="Disordered" evidence="1">
    <location>
        <begin position="632"/>
        <end position="657"/>
    </location>
</feature>
<dbReference type="OrthoDB" id="2384350at2759"/>
<dbReference type="Pfam" id="PF12738">
    <property type="entry name" value="PTCB-BRCT"/>
    <property type="match status" value="1"/>
</dbReference>
<protein>
    <recommendedName>
        <fullName evidence="2">BRCT domain-containing protein</fullName>
    </recommendedName>
</protein>
<dbReference type="Gene3D" id="3.40.50.10190">
    <property type="entry name" value="BRCT domain"/>
    <property type="match status" value="3"/>
</dbReference>
<feature type="domain" description="BRCT" evidence="2">
    <location>
        <begin position="155"/>
        <end position="245"/>
    </location>
</feature>
<dbReference type="AlphaFoldDB" id="A0A7M7KCQ9"/>
<accession>A0A7M7KCQ9</accession>
<organism evidence="3 4">
    <name type="scientific">Varroa destructor</name>
    <name type="common">Honeybee mite</name>
    <dbReference type="NCBI Taxonomy" id="109461"/>
    <lineage>
        <taxon>Eukaryota</taxon>
        <taxon>Metazoa</taxon>
        <taxon>Ecdysozoa</taxon>
        <taxon>Arthropoda</taxon>
        <taxon>Chelicerata</taxon>
        <taxon>Arachnida</taxon>
        <taxon>Acari</taxon>
        <taxon>Parasitiformes</taxon>
        <taxon>Mesostigmata</taxon>
        <taxon>Gamasina</taxon>
        <taxon>Dermanyssoidea</taxon>
        <taxon>Varroidae</taxon>
        <taxon>Varroa</taxon>
    </lineage>
</organism>
<name>A0A7M7KCQ9_VARDE</name>
<dbReference type="PANTHER" id="PTHR14625:SF3">
    <property type="entry name" value="MICROCEPHALIN"/>
    <property type="match status" value="1"/>
</dbReference>
<dbReference type="CDD" id="cd17716">
    <property type="entry name" value="BRCT_microcephalin_rpt1"/>
    <property type="match status" value="1"/>
</dbReference>
<dbReference type="PROSITE" id="PS50172">
    <property type="entry name" value="BRCT"/>
    <property type="match status" value="3"/>
</dbReference>
<evidence type="ECO:0000313" key="3">
    <source>
        <dbReference type="EnsemblMetazoa" id="XP_022663831"/>
    </source>
</evidence>
<dbReference type="Proteomes" id="UP000594260">
    <property type="component" value="Unplaced"/>
</dbReference>
<dbReference type="GeneID" id="111251488"/>
<feature type="domain" description="BRCT" evidence="2">
    <location>
        <begin position="978"/>
        <end position="1061"/>
    </location>
</feature>
<dbReference type="SUPFAM" id="SSF52113">
    <property type="entry name" value="BRCT domain"/>
    <property type="match status" value="2"/>
</dbReference>
<dbReference type="RefSeq" id="XP_022663831.1">
    <property type="nucleotide sequence ID" value="XM_022808096.1"/>
</dbReference>
<dbReference type="EnsemblMetazoa" id="XM_022808096">
    <property type="protein sequence ID" value="XP_022663831"/>
    <property type="gene ID" value="LOC111251488"/>
</dbReference>
<dbReference type="InterPro" id="IPR036420">
    <property type="entry name" value="BRCT_dom_sf"/>
</dbReference>
<dbReference type="PANTHER" id="PTHR14625">
    <property type="entry name" value="MICROCEPHALIN"/>
    <property type="match status" value="1"/>
</dbReference>
<feature type="compositionally biased region" description="Polar residues" evidence="1">
    <location>
        <begin position="292"/>
        <end position="302"/>
    </location>
</feature>
<dbReference type="FunCoup" id="A0A7M7KCQ9">
    <property type="interactions" value="1438"/>
</dbReference>
<sequence>MINESYRCGSNNELQDSSLVEASFSFPSAARCADCGELRALRLPALKPVCLRSVDQFSHAGSNQTYNKGQPLTFSSQNNASFSPSTPLYRRSQRLKDRSLSTMEVARAVEEDLPSYYEHLSISLLVPESPEEAPSPNCRRKPLSPALPLPDHMAPIGEFLDSVTAYVEVRTNLGDHSGSLAALLYRMGASIAASLNPSVTHAVLSNARPATMKRAASLGIRMVAARWAMSCMDELRKVEEDQWPVVTQATQDEQRRIRQYRYQTNSLRDQPSPVSISNLARLSKQRRRTIGGTPSNNSTTSRGLLKSTLPRKSLRRMLFENVNADHNNVDSDISDGSYEESERGSEVTVEIPETQTGLLSQVHGVNVWVPETESLLCSANRCEHHFKDSEDIEILETQLESSNSKQKAMVTFDVPGEPLTSCDSTVTVTSNRRASAAQALIYGYAECQAFPATNLTVCIRLPPLIHNAKSNEEQFDTLEASFEEPNVTAEEIAASKRSTVVASEASQENTDHDNRWTIHVDRSGQRDEARLSILASDGNDFPDSIYKDKSNWLSLVHEMELTRPLGICERVRDRDFNGTKVERFTEAEVSQDNLGYQEMILTQPVLLSRSSSLIKHSGVSIGSDKDRLHSEENSFRLELPSDLSQSQGRASHSGIERDQQVISTEGCITFDLQEELHEPITTNNDKENVSSWSDRIIRRIATKDASLECFAEDTPAASEEIGLLNDDEIRGYSIRAKTLHHNEVSGMNAGLTSKQSLVQVTEDTHQQRNEKQEKLIHNRRDDSKFLNCSEAMLPIHVDGRQCFVAGTESNDDENSGQGIPPSRCSEDFRVPSSGLTSDLSTPLSTRKARISGVFSDDESPCIDTRRTVVLTAVKNKASLIHSLLQLANKTFKRRTAGEIGPLTVGEEVTTKTEVVVLGRRRRTLSVLLGIGWGCWFVDIRWVRACIQEDRWLDPAPFEITDFLPPMVINRASKNGHTHESRPLEGVTVFISRKRPLKPTAENLQRMVLQAAGKIVFDVCQADVYVGRRRPAKKLRCPSVNPYWIIETVATGFRQCEHNFLL</sequence>
<keyword evidence="4" id="KW-1185">Reference proteome</keyword>
<feature type="region of interest" description="Disordered" evidence="1">
    <location>
        <begin position="61"/>
        <end position="88"/>
    </location>
</feature>
<reference evidence="3" key="1">
    <citation type="submission" date="2021-01" db="UniProtKB">
        <authorList>
            <consortium name="EnsemblMetazoa"/>
        </authorList>
    </citation>
    <scope>IDENTIFICATION</scope>
</reference>
<evidence type="ECO:0000256" key="1">
    <source>
        <dbReference type="SAM" id="MobiDB-lite"/>
    </source>
</evidence>
<feature type="compositionally biased region" description="Polar residues" evidence="1">
    <location>
        <begin position="61"/>
        <end position="86"/>
    </location>
</feature>
<evidence type="ECO:0000259" key="2">
    <source>
        <dbReference type="PROSITE" id="PS50172"/>
    </source>
</evidence>
<dbReference type="InParanoid" id="A0A7M7KCQ9"/>
<feature type="region of interest" description="Disordered" evidence="1">
    <location>
        <begin position="284"/>
        <end position="307"/>
    </location>
</feature>
<dbReference type="InterPro" id="IPR001357">
    <property type="entry name" value="BRCT_dom"/>
</dbReference>
<evidence type="ECO:0000313" key="4">
    <source>
        <dbReference type="Proteomes" id="UP000594260"/>
    </source>
</evidence>
<dbReference type="KEGG" id="vde:111251488"/>
<dbReference type="InterPro" id="IPR022047">
    <property type="entry name" value="Microcephalin-like"/>
</dbReference>
<feature type="domain" description="BRCT" evidence="2">
    <location>
        <begin position="903"/>
        <end position="959"/>
    </location>
</feature>
<dbReference type="SMART" id="SM00292">
    <property type="entry name" value="BRCT"/>
    <property type="match status" value="3"/>
</dbReference>
<dbReference type="GO" id="GO:0000278">
    <property type="term" value="P:mitotic cell cycle"/>
    <property type="evidence" value="ECO:0007669"/>
    <property type="project" value="TreeGrafter"/>
</dbReference>
<proteinExistence type="predicted"/>
<feature type="region of interest" description="Disordered" evidence="1">
    <location>
        <begin position="808"/>
        <end position="841"/>
    </location>
</feature>